<evidence type="ECO:0000313" key="2">
    <source>
        <dbReference type="EMBL" id="WOL06891.1"/>
    </source>
</evidence>
<gene>
    <name evidence="2" type="ORF">Cni_G15625</name>
</gene>
<proteinExistence type="predicted"/>
<sequence length="569" mass="61307">MERLSLIDISGEDDLLVPSPLGGVSIDESFSGVFGDLVENKCCQSSIMDFKEGVFEDLVQNNCCQSFILDSKEGGSPVNPSNHMEPGSQLPESPKQNESQSSRNNMRKSLAWDSAFFTCEGVLNHEELGIVNSTFKKTELRSLPVVLEDVAKSTESTSSLDDDNWGLENLEVNLFDNVQASIQRTRGTAEKAVKLTHSSKKDIPEKGVGPPLKCNRWLVLPQNKSSVVALERNVVGNSHREQTSRVASVISSVGNVGISTSKAVLPPPRVLPRATTPTIPIKKSSVSGNTQIRTNNTKEKPGTLVTQKSNGVTKKMNEGPCNGTLKSSPSPTANSASNPLNQANKSCPKITNTSRLIRRSSSEPVANKVSLKTSKTKTATRSPRNPAVSPSSSVYCSSDASSTRSSFDSTAPGSSSSSVFGIKPRIDVIDANSPSTLSEGVDNDKIHSSGSKSNNAAFESSRKGNHHQRSSNSNGLRAKCYKPSGLKMPTPKHGYFDPKKTPTYNSQTLPPIRQQLNFPKAQHISPLRQNMDVKSECPQTQDISLSRTPNAKSLALTQLSKLVESSPQS</sequence>
<dbReference type="PANTHER" id="PTHR33737">
    <property type="entry name" value="OS05G0121800 PROTEIN"/>
    <property type="match status" value="1"/>
</dbReference>
<feature type="region of interest" description="Disordered" evidence="1">
    <location>
        <begin position="74"/>
        <end position="105"/>
    </location>
</feature>
<evidence type="ECO:0000313" key="3">
    <source>
        <dbReference type="Proteomes" id="UP001327560"/>
    </source>
</evidence>
<feature type="compositionally biased region" description="Polar residues" evidence="1">
    <location>
        <begin position="448"/>
        <end position="458"/>
    </location>
</feature>
<evidence type="ECO:0000256" key="1">
    <source>
        <dbReference type="SAM" id="MobiDB-lite"/>
    </source>
</evidence>
<name>A0AAQ3QBT0_9LILI</name>
<dbReference type="EMBL" id="CP136894">
    <property type="protein sequence ID" value="WOL06891.1"/>
    <property type="molecule type" value="Genomic_DNA"/>
</dbReference>
<dbReference type="GO" id="GO:0008017">
    <property type="term" value="F:microtubule binding"/>
    <property type="evidence" value="ECO:0007669"/>
    <property type="project" value="InterPro"/>
</dbReference>
<reference evidence="2 3" key="1">
    <citation type="submission" date="2023-10" db="EMBL/GenBank/DDBJ databases">
        <title>Chromosome-scale genome assembly provides insights into flower coloration mechanisms of Canna indica.</title>
        <authorList>
            <person name="Li C."/>
        </authorList>
    </citation>
    <scope>NUCLEOTIDE SEQUENCE [LARGE SCALE GENOMIC DNA]</scope>
    <source>
        <tissue evidence="2">Flower</tissue>
    </source>
</reference>
<dbReference type="AlphaFoldDB" id="A0AAQ3QBT0"/>
<feature type="compositionally biased region" description="Low complexity" evidence="1">
    <location>
        <begin position="327"/>
        <end position="339"/>
    </location>
</feature>
<feature type="region of interest" description="Disordered" evidence="1">
    <location>
        <begin position="268"/>
        <end position="420"/>
    </location>
</feature>
<feature type="compositionally biased region" description="Polar residues" evidence="1">
    <location>
        <begin position="340"/>
        <end position="355"/>
    </location>
</feature>
<protein>
    <submittedName>
        <fullName evidence="2">Uncharacterized protein</fullName>
    </submittedName>
</protein>
<feature type="region of interest" description="Disordered" evidence="1">
    <location>
        <begin position="433"/>
        <end position="549"/>
    </location>
</feature>
<organism evidence="2 3">
    <name type="scientific">Canna indica</name>
    <name type="common">Indian-shot</name>
    <dbReference type="NCBI Taxonomy" id="4628"/>
    <lineage>
        <taxon>Eukaryota</taxon>
        <taxon>Viridiplantae</taxon>
        <taxon>Streptophyta</taxon>
        <taxon>Embryophyta</taxon>
        <taxon>Tracheophyta</taxon>
        <taxon>Spermatophyta</taxon>
        <taxon>Magnoliopsida</taxon>
        <taxon>Liliopsida</taxon>
        <taxon>Zingiberales</taxon>
        <taxon>Cannaceae</taxon>
        <taxon>Canna</taxon>
    </lineage>
</organism>
<feature type="compositionally biased region" description="Polar residues" evidence="1">
    <location>
        <begin position="284"/>
        <end position="295"/>
    </location>
</feature>
<dbReference type="PANTHER" id="PTHR33737:SF2">
    <property type="entry name" value="OS12G0102700 PROTEIN"/>
    <property type="match status" value="1"/>
</dbReference>
<accession>A0AAQ3QBT0</accession>
<feature type="compositionally biased region" description="Polar residues" evidence="1">
    <location>
        <begin position="502"/>
        <end position="517"/>
    </location>
</feature>
<dbReference type="Proteomes" id="UP001327560">
    <property type="component" value="Chromosome 5"/>
</dbReference>
<feature type="compositionally biased region" description="Polar residues" evidence="1">
    <location>
        <begin position="537"/>
        <end position="549"/>
    </location>
</feature>
<feature type="compositionally biased region" description="Polar residues" evidence="1">
    <location>
        <begin position="370"/>
        <end position="383"/>
    </location>
</feature>
<keyword evidence="3" id="KW-1185">Reference proteome</keyword>
<feature type="compositionally biased region" description="Polar residues" evidence="1">
    <location>
        <begin position="90"/>
        <end position="104"/>
    </location>
</feature>
<feature type="compositionally biased region" description="Low complexity" evidence="1">
    <location>
        <begin position="389"/>
        <end position="411"/>
    </location>
</feature>
<dbReference type="InterPro" id="IPR045882">
    <property type="entry name" value="GPT1/2"/>
</dbReference>